<dbReference type="EMBL" id="JAPWTK010000209">
    <property type="protein sequence ID" value="KAJ8945764.1"/>
    <property type="molecule type" value="Genomic_DNA"/>
</dbReference>
<dbReference type="AlphaFoldDB" id="A0AAV8Y4D2"/>
<accession>A0AAV8Y4D2</accession>
<keyword evidence="2" id="KW-1185">Reference proteome</keyword>
<evidence type="ECO:0000313" key="1">
    <source>
        <dbReference type="EMBL" id="KAJ8945764.1"/>
    </source>
</evidence>
<organism evidence="1 2">
    <name type="scientific">Aromia moschata</name>
    <dbReference type="NCBI Taxonomy" id="1265417"/>
    <lineage>
        <taxon>Eukaryota</taxon>
        <taxon>Metazoa</taxon>
        <taxon>Ecdysozoa</taxon>
        <taxon>Arthropoda</taxon>
        <taxon>Hexapoda</taxon>
        <taxon>Insecta</taxon>
        <taxon>Pterygota</taxon>
        <taxon>Neoptera</taxon>
        <taxon>Endopterygota</taxon>
        <taxon>Coleoptera</taxon>
        <taxon>Polyphaga</taxon>
        <taxon>Cucujiformia</taxon>
        <taxon>Chrysomeloidea</taxon>
        <taxon>Cerambycidae</taxon>
        <taxon>Cerambycinae</taxon>
        <taxon>Callichromatini</taxon>
        <taxon>Aromia</taxon>
    </lineage>
</organism>
<dbReference type="Proteomes" id="UP001162162">
    <property type="component" value="Unassembled WGS sequence"/>
</dbReference>
<comment type="caution">
    <text evidence="1">The sequence shown here is derived from an EMBL/GenBank/DDBJ whole genome shotgun (WGS) entry which is preliminary data.</text>
</comment>
<gene>
    <name evidence="1" type="ORF">NQ318_022862</name>
</gene>
<sequence length="135" mass="15495">MRELQTQNPEKINVWAGIMGENIIGPFFIESNLNGEINYLALLQNNDAAKMQEACIWNICCINNDSFFILIVNGRKTVTTSPSRCPSCKSMKEEHVELHFETNHLKFIETNLKFIEANLRFIIQDSCQLITSLLE</sequence>
<evidence type="ECO:0000313" key="2">
    <source>
        <dbReference type="Proteomes" id="UP001162162"/>
    </source>
</evidence>
<name>A0AAV8Y4D2_9CUCU</name>
<reference evidence="1" key="1">
    <citation type="journal article" date="2023" name="Insect Mol. Biol.">
        <title>Genome sequencing provides insights into the evolution of gene families encoding plant cell wall-degrading enzymes in longhorned beetles.</title>
        <authorList>
            <person name="Shin N.R."/>
            <person name="Okamura Y."/>
            <person name="Kirsch R."/>
            <person name="Pauchet Y."/>
        </authorList>
    </citation>
    <scope>NUCLEOTIDE SEQUENCE</scope>
    <source>
        <strain evidence="1">AMC_N1</strain>
    </source>
</reference>
<protein>
    <submittedName>
        <fullName evidence="1">Uncharacterized protein</fullName>
    </submittedName>
</protein>
<proteinExistence type="predicted"/>